<evidence type="ECO:0000313" key="7">
    <source>
        <dbReference type="Proteomes" id="UP000054623"/>
    </source>
</evidence>
<feature type="domain" description="FAD-dependent oxidoreductase 2 FAD-binding" evidence="5">
    <location>
        <begin position="112"/>
        <end position="556"/>
    </location>
</feature>
<dbReference type="InterPro" id="IPR003953">
    <property type="entry name" value="FAD-dep_OxRdtase_2_FAD-bd"/>
</dbReference>
<accession>A0A0W1JDF3</accession>
<keyword evidence="2" id="KW-0285">Flavoprotein</keyword>
<dbReference type="InterPro" id="IPR036188">
    <property type="entry name" value="FAD/NAD-bd_sf"/>
</dbReference>
<dbReference type="SUPFAM" id="SSF56425">
    <property type="entry name" value="Succinate dehydrogenase/fumarate reductase flavoprotein, catalytic domain"/>
    <property type="match status" value="1"/>
</dbReference>
<dbReference type="PANTHER" id="PTHR43400:SF10">
    <property type="entry name" value="3-OXOSTEROID 1-DEHYDROGENASE"/>
    <property type="match status" value="1"/>
</dbReference>
<evidence type="ECO:0000313" key="6">
    <source>
        <dbReference type="EMBL" id="KTE89645.1"/>
    </source>
</evidence>
<comment type="caution">
    <text evidence="6">The sequence shown here is derived from an EMBL/GenBank/DDBJ whole genome shotgun (WGS) entry which is preliminary data.</text>
</comment>
<reference evidence="6 7" key="1">
    <citation type="submission" date="2015-12" db="EMBL/GenBank/DDBJ databases">
        <title>Draft Genome Sequence of Desulfitobacterium hafniense Strain DH, a Sulfate-reducing Bacterium Isolated from Paddy Soils.</title>
        <authorList>
            <person name="Bao P."/>
            <person name="Zhang X."/>
            <person name="Li G."/>
        </authorList>
    </citation>
    <scope>NUCLEOTIDE SEQUENCE [LARGE SCALE GENOMIC DNA]</scope>
    <source>
        <strain evidence="6 7">DH</strain>
    </source>
</reference>
<evidence type="ECO:0000256" key="4">
    <source>
        <dbReference type="ARBA" id="ARBA00023002"/>
    </source>
</evidence>
<dbReference type="Gene3D" id="3.50.50.60">
    <property type="entry name" value="FAD/NAD(P)-binding domain"/>
    <property type="match status" value="1"/>
</dbReference>
<dbReference type="InterPro" id="IPR027477">
    <property type="entry name" value="Succ_DH/fumarate_Rdtase_cat_sf"/>
</dbReference>
<dbReference type="AlphaFoldDB" id="A0A0W1JDF3"/>
<name>A0A0W1JDF3_DESHA</name>
<sequence>MILKELLCKCEISFRYLNFLNTLDSSGRPEIVKEISISFVWKAVRKRKGLKMSDTKKERENKRFSRRDFIRNTGLLAGSAALGATFLTGCNSEPASAGNNGTASQSWDHETDVVVIGFGAGGAATAITAADAGAKVLLIEKAAKGEEGGNTKYSGQGIMGTDNADELFKYVKAMSGLFTHTISDEIIRAFADGAKENREWLISLGANADVLDEGMGGSGKPWIWNEYPELPGSDHCICWLVSGKNFDGAFYQLLHDNVEKRADKIEVWYDSPGSHLIQDPETRAILGVQVVKSGKVLNVRANNGVVLACGGFENNEEMLANFTQQPYFYPYGALYNTGDGIKMAQEVKAKLWHMSNCAGWLWGFMPPDAKRCKTVTPQKGIMVGPNARRFMNEAQTNRHGRINFGGRWVNMPVPLPTWYIVDSTQVAANKLVSSFSAGNAEEIAKGWIIKADTVEELAKACELDAKTLQETLDEWNASCTKGADALFGRSGASLLPVATAPYYAMKLGPTMYNTQGGPERNSKAEVLDLDGNPIPHLYSCGECGAMWPDMYNGGGNLGEAAVFGRIAGKNIAALQ</sequence>
<evidence type="ECO:0000259" key="5">
    <source>
        <dbReference type="Pfam" id="PF00890"/>
    </source>
</evidence>
<gene>
    <name evidence="6" type="ORF">AT727_12490</name>
</gene>
<dbReference type="InterPro" id="IPR050315">
    <property type="entry name" value="FAD-oxidoreductase_2"/>
</dbReference>
<dbReference type="Gene3D" id="3.90.700.10">
    <property type="entry name" value="Succinate dehydrogenase/fumarate reductase flavoprotein, catalytic domain"/>
    <property type="match status" value="1"/>
</dbReference>
<dbReference type="OrthoDB" id="9806724at2"/>
<dbReference type="SUPFAM" id="SSF51905">
    <property type="entry name" value="FAD/NAD(P)-binding domain"/>
    <property type="match status" value="1"/>
</dbReference>
<dbReference type="Pfam" id="PF00890">
    <property type="entry name" value="FAD_binding_2"/>
    <property type="match status" value="1"/>
</dbReference>
<dbReference type="Proteomes" id="UP000054623">
    <property type="component" value="Unassembled WGS sequence"/>
</dbReference>
<dbReference type="PANTHER" id="PTHR43400">
    <property type="entry name" value="FUMARATE REDUCTASE"/>
    <property type="match status" value="1"/>
</dbReference>
<dbReference type="NCBIfam" id="TIGR01409">
    <property type="entry name" value="TAT_signal_seq"/>
    <property type="match status" value="1"/>
</dbReference>
<dbReference type="EMBL" id="LOCK01000072">
    <property type="protein sequence ID" value="KTE89645.1"/>
    <property type="molecule type" value="Genomic_DNA"/>
</dbReference>
<keyword evidence="4" id="KW-0560">Oxidoreductase</keyword>
<evidence type="ECO:0000256" key="2">
    <source>
        <dbReference type="ARBA" id="ARBA00022630"/>
    </source>
</evidence>
<keyword evidence="3" id="KW-0274">FAD</keyword>
<dbReference type="InterPro" id="IPR019546">
    <property type="entry name" value="TAT_signal_bac_arc"/>
</dbReference>
<dbReference type="GO" id="GO:0033765">
    <property type="term" value="F:steroid dehydrogenase activity, acting on the CH-CH group of donors"/>
    <property type="evidence" value="ECO:0007669"/>
    <property type="project" value="UniProtKB-ARBA"/>
</dbReference>
<dbReference type="GO" id="GO:0008202">
    <property type="term" value="P:steroid metabolic process"/>
    <property type="evidence" value="ECO:0007669"/>
    <property type="project" value="UniProtKB-ARBA"/>
</dbReference>
<protein>
    <submittedName>
        <fullName evidence="6">Fumarate reductase</fullName>
    </submittedName>
</protein>
<proteinExistence type="predicted"/>
<evidence type="ECO:0000256" key="3">
    <source>
        <dbReference type="ARBA" id="ARBA00022827"/>
    </source>
</evidence>
<evidence type="ECO:0000256" key="1">
    <source>
        <dbReference type="ARBA" id="ARBA00001974"/>
    </source>
</evidence>
<comment type="cofactor">
    <cofactor evidence="1">
        <name>FAD</name>
        <dbReference type="ChEBI" id="CHEBI:57692"/>
    </cofactor>
</comment>
<organism evidence="6 7">
    <name type="scientific">Desulfitobacterium hafniense</name>
    <name type="common">Desulfitobacterium frappieri</name>
    <dbReference type="NCBI Taxonomy" id="49338"/>
    <lineage>
        <taxon>Bacteria</taxon>
        <taxon>Bacillati</taxon>
        <taxon>Bacillota</taxon>
        <taxon>Clostridia</taxon>
        <taxon>Eubacteriales</taxon>
        <taxon>Desulfitobacteriaceae</taxon>
        <taxon>Desulfitobacterium</taxon>
    </lineage>
</organism>